<dbReference type="AlphaFoldDB" id="A0A2I0T9Y4"/>
<feature type="compositionally biased region" description="Basic and acidic residues" evidence="1">
    <location>
        <begin position="1"/>
        <end position="26"/>
    </location>
</feature>
<dbReference type="OrthoDB" id="442692at2759"/>
<dbReference type="EMBL" id="KZ514354">
    <property type="protein sequence ID" value="PKU30600.1"/>
    <property type="molecule type" value="Genomic_DNA"/>
</dbReference>
<dbReference type="Proteomes" id="UP000233556">
    <property type="component" value="Unassembled WGS sequence"/>
</dbReference>
<feature type="region of interest" description="Disordered" evidence="1">
    <location>
        <begin position="1"/>
        <end position="116"/>
    </location>
</feature>
<dbReference type="GO" id="GO:0003341">
    <property type="term" value="P:cilium movement"/>
    <property type="evidence" value="ECO:0007669"/>
    <property type="project" value="TreeGrafter"/>
</dbReference>
<keyword evidence="3" id="KW-1185">Reference proteome</keyword>
<gene>
    <name evidence="2" type="ORF">llap_19096</name>
</gene>
<feature type="compositionally biased region" description="Basic and acidic residues" evidence="1">
    <location>
        <begin position="68"/>
        <end position="82"/>
    </location>
</feature>
<dbReference type="InterPro" id="IPR013783">
    <property type="entry name" value="Ig-like_fold"/>
</dbReference>
<dbReference type="GO" id="GO:1904158">
    <property type="term" value="P:axonemal central apparatus assembly"/>
    <property type="evidence" value="ECO:0007669"/>
    <property type="project" value="TreeGrafter"/>
</dbReference>
<organism evidence="2 3">
    <name type="scientific">Limosa lapponica baueri</name>
    <dbReference type="NCBI Taxonomy" id="1758121"/>
    <lineage>
        <taxon>Eukaryota</taxon>
        <taxon>Metazoa</taxon>
        <taxon>Chordata</taxon>
        <taxon>Craniata</taxon>
        <taxon>Vertebrata</taxon>
        <taxon>Euteleostomi</taxon>
        <taxon>Archelosauria</taxon>
        <taxon>Archosauria</taxon>
        <taxon>Dinosauria</taxon>
        <taxon>Saurischia</taxon>
        <taxon>Theropoda</taxon>
        <taxon>Coelurosauria</taxon>
        <taxon>Aves</taxon>
        <taxon>Neognathae</taxon>
        <taxon>Neoaves</taxon>
        <taxon>Charadriiformes</taxon>
        <taxon>Scolopacidae</taxon>
        <taxon>Limosa</taxon>
    </lineage>
</organism>
<accession>A0A2I0T9Y4</accession>
<dbReference type="InterPro" id="IPR033305">
    <property type="entry name" value="Hydin-like"/>
</dbReference>
<reference evidence="3" key="2">
    <citation type="submission" date="2017-12" db="EMBL/GenBank/DDBJ databases">
        <title>Genome sequence of the Bar-tailed Godwit (Limosa lapponica baueri).</title>
        <authorList>
            <person name="Lima N.C.B."/>
            <person name="Parody-Merino A.M."/>
            <person name="Battley P.F."/>
            <person name="Fidler A.E."/>
            <person name="Prosdocimi F."/>
        </authorList>
    </citation>
    <scope>NUCLEOTIDE SEQUENCE [LARGE SCALE GENOMIC DNA]</scope>
</reference>
<name>A0A2I0T9Y4_LIMLA</name>
<protein>
    <submittedName>
        <fullName evidence="2">Uncharacterized protein</fullName>
    </submittedName>
</protein>
<sequence>MERLARELEEKHQRELERLKEEEELKKKSKRGKRELGKDNALAKKSHPGARQVSEEQLTPTRGRSRKEKAAGSRESVREKRSLGRGKRSLQVPGTGAPTRPSEVDQSSADTVPSPRKSVRLSNCRWIVPARGEVELKVLFSSMVLGQFEQTLHFEILGTKRPYQLHCRGTCLYPTISQDPRLVFPHRRKSKAEDDIIFKQYVMNTGVNSRASDVFEVDPVRMCVPSRSHAFATVTFAPQTMQNYQCTFEASLDVPAR</sequence>
<reference evidence="3" key="1">
    <citation type="submission" date="2017-11" db="EMBL/GenBank/DDBJ databases">
        <authorList>
            <person name="Lima N.C."/>
            <person name="Parody-Merino A.M."/>
            <person name="Battley P.F."/>
            <person name="Fidler A.E."/>
            <person name="Prosdocimi F."/>
        </authorList>
    </citation>
    <scope>NUCLEOTIDE SEQUENCE [LARGE SCALE GENOMIC DNA]</scope>
</reference>
<proteinExistence type="predicted"/>
<dbReference type="GO" id="GO:0005930">
    <property type="term" value="C:axoneme"/>
    <property type="evidence" value="ECO:0007669"/>
    <property type="project" value="TreeGrafter"/>
</dbReference>
<evidence type="ECO:0000313" key="3">
    <source>
        <dbReference type="Proteomes" id="UP000233556"/>
    </source>
</evidence>
<dbReference type="PANTHER" id="PTHR23053:SF0">
    <property type="entry name" value="HYDROCEPHALUS-INDUCING PROTEIN HOMOLOG"/>
    <property type="match status" value="1"/>
</dbReference>
<evidence type="ECO:0000313" key="2">
    <source>
        <dbReference type="EMBL" id="PKU30600.1"/>
    </source>
</evidence>
<dbReference type="Gene3D" id="2.60.40.10">
    <property type="entry name" value="Immunoglobulins"/>
    <property type="match status" value="1"/>
</dbReference>
<evidence type="ECO:0000256" key="1">
    <source>
        <dbReference type="SAM" id="MobiDB-lite"/>
    </source>
</evidence>
<dbReference type="PANTHER" id="PTHR23053">
    <property type="entry name" value="DLEC1 DELETED IN LUNG AND ESOPHAGEAL CANCER 1"/>
    <property type="match status" value="1"/>
</dbReference>